<evidence type="ECO:0000313" key="2">
    <source>
        <dbReference type="Proteomes" id="UP000648908"/>
    </source>
</evidence>
<organism evidence="1 2">
    <name type="scientific">Szabonella alba</name>
    <dbReference type="NCBI Taxonomy" id="2804194"/>
    <lineage>
        <taxon>Bacteria</taxon>
        <taxon>Pseudomonadati</taxon>
        <taxon>Pseudomonadota</taxon>
        <taxon>Alphaproteobacteria</taxon>
        <taxon>Rhodobacterales</taxon>
        <taxon>Paracoccaceae</taxon>
        <taxon>Szabonella</taxon>
    </lineage>
</organism>
<keyword evidence="2" id="KW-1185">Reference proteome</keyword>
<comment type="caution">
    <text evidence="1">The sequence shown here is derived from an EMBL/GenBank/DDBJ whole genome shotgun (WGS) entry which is preliminary data.</text>
</comment>
<accession>A0A8K0VAX4</accession>
<dbReference type="EMBL" id="JAESVN010000006">
    <property type="protein sequence ID" value="MBL4918326.1"/>
    <property type="molecule type" value="Genomic_DNA"/>
</dbReference>
<evidence type="ECO:0000313" key="1">
    <source>
        <dbReference type="EMBL" id="MBL4918326.1"/>
    </source>
</evidence>
<sequence>MTLLDQLRTLCALAIKDQTRPLSSRIPSTSTPLTAQPIASFRDADCADLRRAGPTGERRRVTRLEIERDLARQLGCSRQI</sequence>
<dbReference type="AlphaFoldDB" id="A0A8K0VAX4"/>
<name>A0A8K0VAX4_9RHOB</name>
<reference evidence="1" key="1">
    <citation type="submission" date="2021-01" db="EMBL/GenBank/DDBJ databases">
        <title>Tabrizicola alba sp. nov. a motile alkaliphilic bacterium isolated from a soda lake.</title>
        <authorList>
            <person name="Szuroczki S."/>
            <person name="Abbaszade G."/>
            <person name="Schumann P."/>
            <person name="Toth E."/>
        </authorList>
    </citation>
    <scope>NUCLEOTIDE SEQUENCE</scope>
    <source>
        <strain evidence="1">DMG-N-6</strain>
    </source>
</reference>
<protein>
    <submittedName>
        <fullName evidence="1">Uncharacterized protein</fullName>
    </submittedName>
</protein>
<proteinExistence type="predicted"/>
<dbReference type="Proteomes" id="UP000648908">
    <property type="component" value="Unassembled WGS sequence"/>
</dbReference>
<gene>
    <name evidence="1" type="ORF">JL811_13950</name>
</gene>
<dbReference type="RefSeq" id="WP_202689322.1">
    <property type="nucleotide sequence ID" value="NZ_JAESVN010000006.1"/>
</dbReference>